<dbReference type="Proteomes" id="UP001596297">
    <property type="component" value="Unassembled WGS sequence"/>
</dbReference>
<dbReference type="Gene3D" id="2.40.360.20">
    <property type="match status" value="1"/>
</dbReference>
<sequence length="228" mass="24979">MNRLLLASALALVALAGCAPAPTARPPVQASTSFNSVSFYPYETGLTLTYLPEGEPQGSLPYVLRALGPTIFKGQSVHAFQMTGRGAEQTWYRTVDASGVKLLGFTKPGVTVSLEPAWLELPPQNAWKVGYAWQGQSTATVVDVSGKEKARGTLQYRYDVQDRREVKTPAGTFQVWVITRRMSDDLGGLFPDVQQSYFVPYLGDVKTYEGLLLTGRNFQSAVEPARRP</sequence>
<comment type="caution">
    <text evidence="2">The sequence shown here is derived from an EMBL/GenBank/DDBJ whole genome shotgun (WGS) entry which is preliminary data.</text>
</comment>
<keyword evidence="1" id="KW-0732">Signal</keyword>
<dbReference type="PROSITE" id="PS51257">
    <property type="entry name" value="PROKAR_LIPOPROTEIN"/>
    <property type="match status" value="1"/>
</dbReference>
<organism evidence="2 3">
    <name type="scientific">Deinococcus lacus</name>
    <dbReference type="NCBI Taxonomy" id="392561"/>
    <lineage>
        <taxon>Bacteria</taxon>
        <taxon>Thermotogati</taxon>
        <taxon>Deinococcota</taxon>
        <taxon>Deinococci</taxon>
        <taxon>Deinococcales</taxon>
        <taxon>Deinococcaceae</taxon>
        <taxon>Deinococcus</taxon>
    </lineage>
</organism>
<protein>
    <recommendedName>
        <fullName evidence="4">Lipoprotein</fullName>
    </recommendedName>
</protein>
<evidence type="ECO:0000313" key="2">
    <source>
        <dbReference type="EMBL" id="MFC6591205.1"/>
    </source>
</evidence>
<accession>A0ABW1YCH2</accession>
<proteinExistence type="predicted"/>
<evidence type="ECO:0000313" key="3">
    <source>
        <dbReference type="Proteomes" id="UP001596297"/>
    </source>
</evidence>
<name>A0ABW1YCH2_9DEIO</name>
<evidence type="ECO:0008006" key="4">
    <source>
        <dbReference type="Google" id="ProtNLM"/>
    </source>
</evidence>
<keyword evidence="3" id="KW-1185">Reference proteome</keyword>
<gene>
    <name evidence="2" type="ORF">ACFP81_03615</name>
</gene>
<dbReference type="RefSeq" id="WP_380082212.1">
    <property type="nucleotide sequence ID" value="NZ_JBHSWD010000001.1"/>
</dbReference>
<feature type="signal peptide" evidence="1">
    <location>
        <begin position="1"/>
        <end position="21"/>
    </location>
</feature>
<feature type="chain" id="PRO_5045142667" description="Lipoprotein" evidence="1">
    <location>
        <begin position="22"/>
        <end position="228"/>
    </location>
</feature>
<reference evidence="3" key="1">
    <citation type="journal article" date="2019" name="Int. J. Syst. Evol. Microbiol.">
        <title>The Global Catalogue of Microorganisms (GCM) 10K type strain sequencing project: providing services to taxonomists for standard genome sequencing and annotation.</title>
        <authorList>
            <consortium name="The Broad Institute Genomics Platform"/>
            <consortium name="The Broad Institute Genome Sequencing Center for Infectious Disease"/>
            <person name="Wu L."/>
            <person name="Ma J."/>
        </authorList>
    </citation>
    <scope>NUCLEOTIDE SEQUENCE [LARGE SCALE GENOMIC DNA]</scope>
    <source>
        <strain evidence="3">CGMCC 1.15772</strain>
    </source>
</reference>
<evidence type="ECO:0000256" key="1">
    <source>
        <dbReference type="SAM" id="SignalP"/>
    </source>
</evidence>
<dbReference type="EMBL" id="JBHSWD010000001">
    <property type="protein sequence ID" value="MFC6591205.1"/>
    <property type="molecule type" value="Genomic_DNA"/>
</dbReference>